<feature type="domain" description="AB hydrolase-1" evidence="2">
    <location>
        <begin position="22"/>
        <end position="255"/>
    </location>
</feature>
<evidence type="ECO:0000313" key="4">
    <source>
        <dbReference type="Proteomes" id="UP001524642"/>
    </source>
</evidence>
<dbReference type="RefSeq" id="WP_257716024.1">
    <property type="nucleotide sequence ID" value="NZ_JANJOU010000007.1"/>
</dbReference>
<dbReference type="PRINTS" id="PR00412">
    <property type="entry name" value="EPOXHYDRLASE"/>
</dbReference>
<accession>A0ABT1X4N2</accession>
<dbReference type="InterPro" id="IPR000639">
    <property type="entry name" value="Epox_hydrolase-like"/>
</dbReference>
<sequence>MATFTTRDGTSIYYKDWGSGAPVVFSHGWPLSSDAWEAQMMHLSSNGFRCIAHDRRGHGRSSQPFAGNDMDTYADDLYALMEHLDLRGAMMVGHSTGGGEVLHVAGRHGTTRIAKLVLVSAVAPLLVKNEASPDGVPLEVLDGLRASMLKDRSQLFQDFTTVFFGANRPGAQVTQGMRDSFWLQGMTGGLKNQYDCIKAFSETDLTEDLEKLNIPVLVLHGDDDQVVPIAATGMRSAKLAPRATLKVYPGVAHALPDTARDELNADLLAFARS</sequence>
<dbReference type="SUPFAM" id="SSF53474">
    <property type="entry name" value="alpha/beta-Hydrolases"/>
    <property type="match status" value="1"/>
</dbReference>
<dbReference type="Gene3D" id="3.40.50.1820">
    <property type="entry name" value="alpha/beta hydrolase"/>
    <property type="match status" value="1"/>
</dbReference>
<comment type="caution">
    <text evidence="3">The sequence shown here is derived from an EMBL/GenBank/DDBJ whole genome shotgun (WGS) entry which is preliminary data.</text>
</comment>
<dbReference type="InterPro" id="IPR029058">
    <property type="entry name" value="AB_hydrolase_fold"/>
</dbReference>
<gene>
    <name evidence="3" type="ORF">NRP21_09865</name>
</gene>
<dbReference type="InterPro" id="IPR000073">
    <property type="entry name" value="AB_hydrolase_1"/>
</dbReference>
<dbReference type="PANTHER" id="PTHR43433">
    <property type="entry name" value="HYDROLASE, ALPHA/BETA FOLD FAMILY PROTEIN"/>
    <property type="match status" value="1"/>
</dbReference>
<reference evidence="3 4" key="1">
    <citation type="submission" date="2022-06" db="EMBL/GenBank/DDBJ databases">
        <title>Roseomonas CN29.</title>
        <authorList>
            <person name="Cheng Y."/>
            <person name="He X."/>
        </authorList>
    </citation>
    <scope>NUCLEOTIDE SEQUENCE [LARGE SCALE GENOMIC DNA]</scope>
    <source>
        <strain evidence="3 4">CN29</strain>
    </source>
</reference>
<evidence type="ECO:0000259" key="2">
    <source>
        <dbReference type="Pfam" id="PF00561"/>
    </source>
</evidence>
<dbReference type="EMBL" id="JANJOU010000007">
    <property type="protein sequence ID" value="MCR0982353.1"/>
    <property type="molecule type" value="Genomic_DNA"/>
</dbReference>
<name>A0ABT1X4N2_9PROT</name>
<comment type="similarity">
    <text evidence="1">Belongs to the AB hydrolase superfamily. Bacterial non-heme haloperoxidase / perhydrolase family.</text>
</comment>
<organism evidence="3 4">
    <name type="scientific">Roseomonas populi</name>
    <dbReference type="NCBI Taxonomy" id="3121582"/>
    <lineage>
        <taxon>Bacteria</taxon>
        <taxon>Pseudomonadati</taxon>
        <taxon>Pseudomonadota</taxon>
        <taxon>Alphaproteobacteria</taxon>
        <taxon>Acetobacterales</taxon>
        <taxon>Roseomonadaceae</taxon>
        <taxon>Roseomonas</taxon>
    </lineage>
</organism>
<dbReference type="InterPro" id="IPR050471">
    <property type="entry name" value="AB_hydrolase"/>
</dbReference>
<dbReference type="PANTHER" id="PTHR43433:SF3">
    <property type="entry name" value="NON-HEME CHLOROPEROXIDASE"/>
    <property type="match status" value="1"/>
</dbReference>
<dbReference type="Pfam" id="PF00561">
    <property type="entry name" value="Abhydrolase_1"/>
    <property type="match status" value="1"/>
</dbReference>
<protein>
    <submittedName>
        <fullName evidence="3">Alpha/beta hydrolase</fullName>
    </submittedName>
</protein>
<evidence type="ECO:0000313" key="3">
    <source>
        <dbReference type="EMBL" id="MCR0982353.1"/>
    </source>
</evidence>
<proteinExistence type="inferred from homology"/>
<dbReference type="PRINTS" id="PR00111">
    <property type="entry name" value="ABHYDROLASE"/>
</dbReference>
<dbReference type="GO" id="GO:0016787">
    <property type="term" value="F:hydrolase activity"/>
    <property type="evidence" value="ECO:0007669"/>
    <property type="project" value="UniProtKB-KW"/>
</dbReference>
<dbReference type="Proteomes" id="UP001524642">
    <property type="component" value="Unassembled WGS sequence"/>
</dbReference>
<keyword evidence="3" id="KW-0378">Hydrolase</keyword>
<evidence type="ECO:0000256" key="1">
    <source>
        <dbReference type="ARBA" id="ARBA00038128"/>
    </source>
</evidence>
<keyword evidence="4" id="KW-1185">Reference proteome</keyword>